<feature type="transmembrane region" description="Helical" evidence="13">
    <location>
        <begin position="47"/>
        <end position="65"/>
    </location>
</feature>
<keyword evidence="4" id="KW-1003">Cell membrane</keyword>
<evidence type="ECO:0000256" key="2">
    <source>
        <dbReference type="ARBA" id="ARBA00004651"/>
    </source>
</evidence>
<dbReference type="CDD" id="cd06158">
    <property type="entry name" value="S2P-M50_like_1"/>
    <property type="match status" value="1"/>
</dbReference>
<accession>A0A9D1PPN1</accession>
<keyword evidence="8" id="KW-0378">Hydrolase</keyword>
<evidence type="ECO:0000256" key="1">
    <source>
        <dbReference type="ARBA" id="ARBA00001947"/>
    </source>
</evidence>
<evidence type="ECO:0000313" key="15">
    <source>
        <dbReference type="EMBL" id="HIV85370.1"/>
    </source>
</evidence>
<reference evidence="15" key="1">
    <citation type="journal article" date="2021" name="PeerJ">
        <title>Extensive microbial diversity within the chicken gut microbiome revealed by metagenomics and culture.</title>
        <authorList>
            <person name="Gilroy R."/>
            <person name="Ravi A."/>
            <person name="Getino M."/>
            <person name="Pursley I."/>
            <person name="Horton D.L."/>
            <person name="Alikhan N.F."/>
            <person name="Baker D."/>
            <person name="Gharbi K."/>
            <person name="Hall N."/>
            <person name="Watson M."/>
            <person name="Adriaenssens E.M."/>
            <person name="Foster-Nyarko E."/>
            <person name="Jarju S."/>
            <person name="Secka A."/>
            <person name="Antonio M."/>
            <person name="Oren A."/>
            <person name="Chaudhuri R.R."/>
            <person name="La Ragione R."/>
            <person name="Hildebrand F."/>
            <person name="Pallen M.J."/>
        </authorList>
    </citation>
    <scope>NUCLEOTIDE SEQUENCE</scope>
    <source>
        <strain evidence="15">5790</strain>
    </source>
</reference>
<dbReference type="GO" id="GO:0008237">
    <property type="term" value="F:metallopeptidase activity"/>
    <property type="evidence" value="ECO:0007669"/>
    <property type="project" value="UniProtKB-KW"/>
</dbReference>
<comment type="similarity">
    <text evidence="3">Belongs to the peptidase M50B family.</text>
</comment>
<comment type="cofactor">
    <cofactor evidence="1">
        <name>Zn(2+)</name>
        <dbReference type="ChEBI" id="CHEBI:29105"/>
    </cofactor>
</comment>
<evidence type="ECO:0000259" key="14">
    <source>
        <dbReference type="Pfam" id="PF02163"/>
    </source>
</evidence>
<evidence type="ECO:0000256" key="10">
    <source>
        <dbReference type="ARBA" id="ARBA00022989"/>
    </source>
</evidence>
<feature type="transmembrane region" description="Helical" evidence="13">
    <location>
        <begin position="77"/>
        <end position="101"/>
    </location>
</feature>
<evidence type="ECO:0000256" key="5">
    <source>
        <dbReference type="ARBA" id="ARBA00022670"/>
    </source>
</evidence>
<dbReference type="EMBL" id="DXIJ01000019">
    <property type="protein sequence ID" value="HIV85370.1"/>
    <property type="molecule type" value="Genomic_DNA"/>
</dbReference>
<keyword evidence="7" id="KW-0479">Metal-binding</keyword>
<evidence type="ECO:0000256" key="13">
    <source>
        <dbReference type="SAM" id="Phobius"/>
    </source>
</evidence>
<dbReference type="InterPro" id="IPR044537">
    <property type="entry name" value="Rip2-like"/>
</dbReference>
<organism evidence="15 16">
    <name type="scientific">Candidatus Monoglobus merdigallinarum</name>
    <dbReference type="NCBI Taxonomy" id="2838698"/>
    <lineage>
        <taxon>Bacteria</taxon>
        <taxon>Bacillati</taxon>
        <taxon>Bacillota</taxon>
        <taxon>Clostridia</taxon>
        <taxon>Monoglobales</taxon>
        <taxon>Monoglobaceae</taxon>
        <taxon>Monoglobus</taxon>
    </lineage>
</organism>
<dbReference type="PANTHER" id="PTHR35864:SF1">
    <property type="entry name" value="ZINC METALLOPROTEASE YWHC-RELATED"/>
    <property type="match status" value="1"/>
</dbReference>
<keyword evidence="10 13" id="KW-1133">Transmembrane helix</keyword>
<dbReference type="GO" id="GO:0005886">
    <property type="term" value="C:plasma membrane"/>
    <property type="evidence" value="ECO:0007669"/>
    <property type="project" value="UniProtKB-SubCell"/>
</dbReference>
<comment type="caution">
    <text evidence="15">The sequence shown here is derived from an EMBL/GenBank/DDBJ whole genome shotgun (WGS) entry which is preliminary data.</text>
</comment>
<keyword evidence="12 13" id="KW-0472">Membrane</keyword>
<dbReference type="PANTHER" id="PTHR35864">
    <property type="entry name" value="ZINC METALLOPROTEASE MJ0611-RELATED"/>
    <property type="match status" value="1"/>
</dbReference>
<protein>
    <submittedName>
        <fullName evidence="15">Site-2 protease family protein</fullName>
    </submittedName>
</protein>
<gene>
    <name evidence="15" type="ORF">H9900_01005</name>
</gene>
<dbReference type="Proteomes" id="UP000824162">
    <property type="component" value="Unassembled WGS sequence"/>
</dbReference>
<reference evidence="15" key="2">
    <citation type="submission" date="2021-04" db="EMBL/GenBank/DDBJ databases">
        <authorList>
            <person name="Gilroy R."/>
        </authorList>
    </citation>
    <scope>NUCLEOTIDE SEQUENCE</scope>
    <source>
        <strain evidence="15">5790</strain>
    </source>
</reference>
<dbReference type="AlphaFoldDB" id="A0A9D1PPN1"/>
<dbReference type="InterPro" id="IPR052348">
    <property type="entry name" value="Metallopeptidase_M50B"/>
</dbReference>
<dbReference type="InterPro" id="IPR008915">
    <property type="entry name" value="Peptidase_M50"/>
</dbReference>
<evidence type="ECO:0000256" key="12">
    <source>
        <dbReference type="ARBA" id="ARBA00023136"/>
    </source>
</evidence>
<evidence type="ECO:0000313" key="16">
    <source>
        <dbReference type="Proteomes" id="UP000824162"/>
    </source>
</evidence>
<comment type="subcellular location">
    <subcellularLocation>
        <location evidence="2">Cell membrane</location>
        <topology evidence="2">Multi-pass membrane protein</topology>
    </subcellularLocation>
</comment>
<evidence type="ECO:0000256" key="4">
    <source>
        <dbReference type="ARBA" id="ARBA00022475"/>
    </source>
</evidence>
<dbReference type="Pfam" id="PF02163">
    <property type="entry name" value="Peptidase_M50"/>
    <property type="match status" value="2"/>
</dbReference>
<feature type="transmembrane region" description="Helical" evidence="13">
    <location>
        <begin position="157"/>
        <end position="177"/>
    </location>
</feature>
<evidence type="ECO:0000256" key="7">
    <source>
        <dbReference type="ARBA" id="ARBA00022723"/>
    </source>
</evidence>
<keyword evidence="6 13" id="KW-0812">Transmembrane</keyword>
<proteinExistence type="inferred from homology"/>
<evidence type="ECO:0000256" key="11">
    <source>
        <dbReference type="ARBA" id="ARBA00023049"/>
    </source>
</evidence>
<keyword evidence="9" id="KW-0862">Zinc</keyword>
<sequence length="204" mass="22865">MILITLFCVLLSLTVHEVGHGFAAYLMGDRTAKYSGRLSMNPLRHFDPIGGLCLFLFGFGWAKPVPVNPYNFNNQKAGMVLTSLAGPLTNFIMAFIAQVIVTLLQSIGIGNDVLYVIYMICYYLIIINLGLGLFNLIPVPPLDGSKILSAVLPTDLYFKYMQYERFGFIVLILLINFGPFNRILNLLMNGVMWIYDLVIGVFIH</sequence>
<feature type="domain" description="Peptidase M50" evidence="14">
    <location>
        <begin position="5"/>
        <end position="107"/>
    </location>
</feature>
<keyword evidence="5 15" id="KW-0645">Protease</keyword>
<evidence type="ECO:0000256" key="6">
    <source>
        <dbReference type="ARBA" id="ARBA00022692"/>
    </source>
</evidence>
<evidence type="ECO:0000256" key="8">
    <source>
        <dbReference type="ARBA" id="ARBA00022801"/>
    </source>
</evidence>
<feature type="domain" description="Peptidase M50" evidence="14">
    <location>
        <begin position="117"/>
        <end position="153"/>
    </location>
</feature>
<name>A0A9D1PPN1_9FIRM</name>
<dbReference type="GO" id="GO:0006508">
    <property type="term" value="P:proteolysis"/>
    <property type="evidence" value="ECO:0007669"/>
    <property type="project" value="UniProtKB-KW"/>
</dbReference>
<dbReference type="GO" id="GO:0046872">
    <property type="term" value="F:metal ion binding"/>
    <property type="evidence" value="ECO:0007669"/>
    <property type="project" value="UniProtKB-KW"/>
</dbReference>
<evidence type="ECO:0000256" key="9">
    <source>
        <dbReference type="ARBA" id="ARBA00022833"/>
    </source>
</evidence>
<evidence type="ECO:0000256" key="3">
    <source>
        <dbReference type="ARBA" id="ARBA00007931"/>
    </source>
</evidence>
<feature type="transmembrane region" description="Helical" evidence="13">
    <location>
        <begin position="113"/>
        <end position="137"/>
    </location>
</feature>
<keyword evidence="11" id="KW-0482">Metalloprotease</keyword>